<dbReference type="PANTHER" id="PTHR35757">
    <property type="entry name" value="THERMOSOME SUBUNIT GAMMA"/>
    <property type="match status" value="1"/>
</dbReference>
<gene>
    <name evidence="1" type="ORF">TRITD_7Av1G131680</name>
</gene>
<reference evidence="1 2" key="1">
    <citation type="submission" date="2017-09" db="EMBL/GenBank/DDBJ databases">
        <authorList>
            <consortium name="International Durum Wheat Genome Sequencing Consortium (IDWGSC)"/>
            <person name="Milanesi L."/>
        </authorList>
    </citation>
    <scope>NUCLEOTIDE SEQUENCE [LARGE SCALE GENOMIC DNA]</scope>
    <source>
        <strain evidence="2">cv. Svevo</strain>
    </source>
</reference>
<accession>A0A9R0ZDY6</accession>
<organism evidence="1 2">
    <name type="scientific">Triticum turgidum subsp. durum</name>
    <name type="common">Durum wheat</name>
    <name type="synonym">Triticum durum</name>
    <dbReference type="NCBI Taxonomy" id="4567"/>
    <lineage>
        <taxon>Eukaryota</taxon>
        <taxon>Viridiplantae</taxon>
        <taxon>Streptophyta</taxon>
        <taxon>Embryophyta</taxon>
        <taxon>Tracheophyta</taxon>
        <taxon>Spermatophyta</taxon>
        <taxon>Magnoliopsida</taxon>
        <taxon>Liliopsida</taxon>
        <taxon>Poales</taxon>
        <taxon>Poaceae</taxon>
        <taxon>BOP clade</taxon>
        <taxon>Pooideae</taxon>
        <taxon>Triticodae</taxon>
        <taxon>Triticeae</taxon>
        <taxon>Triticinae</taxon>
        <taxon>Triticum</taxon>
    </lineage>
</organism>
<sequence length="108" mass="12704">MVISRDNLNNQQGPTFAKKLRSSRKGFSILGFIQKQMARILSLDYQLDCLDYGDEKWQHADLDYETFKLLQVINLVTLAQWPAHMRWQHLDHETLTSIIMIQIVILNM</sequence>
<dbReference type="PANTHER" id="PTHR35757:SF1">
    <property type="entry name" value="THERMOSOME SUBUNIT GAMMA"/>
    <property type="match status" value="1"/>
</dbReference>
<evidence type="ECO:0000313" key="2">
    <source>
        <dbReference type="Proteomes" id="UP000324705"/>
    </source>
</evidence>
<dbReference type="AlphaFoldDB" id="A0A9R0ZDY6"/>
<name>A0A9R0ZDY6_TRITD</name>
<dbReference type="Proteomes" id="UP000324705">
    <property type="component" value="Chromosome 7A"/>
</dbReference>
<evidence type="ECO:0000313" key="1">
    <source>
        <dbReference type="EMBL" id="VAI75274.1"/>
    </source>
</evidence>
<dbReference type="EMBL" id="LT934123">
    <property type="protein sequence ID" value="VAI75274.1"/>
    <property type="molecule type" value="Genomic_DNA"/>
</dbReference>
<proteinExistence type="predicted"/>
<dbReference type="Gramene" id="TRITD7Av1G131680.3">
    <property type="protein sequence ID" value="TRITD7Av1G131680.3"/>
    <property type="gene ID" value="TRITD7Av1G131680"/>
</dbReference>
<keyword evidence="2" id="KW-1185">Reference proteome</keyword>
<protein>
    <submittedName>
        <fullName evidence="1">Uncharacterized protein</fullName>
    </submittedName>
</protein>